<evidence type="ECO:0000313" key="1">
    <source>
        <dbReference type="EMBL" id="SVC20545.1"/>
    </source>
</evidence>
<gene>
    <name evidence="1" type="ORF">METZ01_LOCUS273399</name>
</gene>
<accession>A0A382KA78</accession>
<protein>
    <submittedName>
        <fullName evidence="1">Uncharacterized protein</fullName>
    </submittedName>
</protein>
<organism evidence="1">
    <name type="scientific">marine metagenome</name>
    <dbReference type="NCBI Taxonomy" id="408172"/>
    <lineage>
        <taxon>unclassified sequences</taxon>
        <taxon>metagenomes</taxon>
        <taxon>ecological metagenomes</taxon>
    </lineage>
</organism>
<name>A0A382KA78_9ZZZZ</name>
<dbReference type="AlphaFoldDB" id="A0A382KA78"/>
<reference evidence="1" key="1">
    <citation type="submission" date="2018-05" db="EMBL/GenBank/DDBJ databases">
        <authorList>
            <person name="Lanie J.A."/>
            <person name="Ng W.-L."/>
            <person name="Kazmierczak K.M."/>
            <person name="Andrzejewski T.M."/>
            <person name="Davidsen T.M."/>
            <person name="Wayne K.J."/>
            <person name="Tettelin H."/>
            <person name="Glass J.I."/>
            <person name="Rusch D."/>
            <person name="Podicherti R."/>
            <person name="Tsui H.-C.T."/>
            <person name="Winkler M.E."/>
        </authorList>
    </citation>
    <scope>NUCLEOTIDE SEQUENCE</scope>
</reference>
<proteinExistence type="predicted"/>
<feature type="non-terminal residue" evidence="1">
    <location>
        <position position="90"/>
    </location>
</feature>
<sequence length="90" mass="9773">MIFSALFKDPTVMLQANFFSLTISLSTPSETSMFLTCFDRGYGGHSELIASWSPRISMHLATSEGSCGIGLGFCSFGFCRPSSNNLISCR</sequence>
<dbReference type="EMBL" id="UINC01078976">
    <property type="protein sequence ID" value="SVC20545.1"/>
    <property type="molecule type" value="Genomic_DNA"/>
</dbReference>